<dbReference type="PANTHER" id="PTHR43124:SF3">
    <property type="entry name" value="CHLORAMPHENICOL EFFLUX PUMP RV0191"/>
    <property type="match status" value="1"/>
</dbReference>
<dbReference type="OrthoDB" id="7841035at2"/>
<sequence length="405" mass="40564">MNPRPLSGISEPGEQLRPRSQWGTIVVVYLSGVVAAMSLGKFSSVGPEVAARLGLSLAQLGWVISAVVGVGAVAGLPAGYLIRRYGTERSLVVGLGLIAAASAASVTAGDFGWLLAARIAEGVGYLLVTISCPALILRLARERDRGAALSLWATFVPVGLGASTLAGGALGSALGWRGWIGLIAALTFVMVPAVWMRLPRGSARQTSAGPVPRARALTWPTVLAAAFCLTALVTIPVVVLLPTLLIEQHGRSVAGAGAITSVISLLGVLGGLAVGVLFRRGAPLALMAASGLLVVPAAWLTYSAGASLAATVAGAGVIALENGFLGALVFATLPLVLERLDHADVGNGVVAQAGSLGSLLGPPLFGLVAGGFGFQALVLVIAVGALAAVGALLLVSRAARRPASG</sequence>
<gene>
    <name evidence="8" type="ORF">FED44_27035</name>
</gene>
<evidence type="ECO:0000313" key="8">
    <source>
        <dbReference type="EMBL" id="TLP54809.1"/>
    </source>
</evidence>
<dbReference type="PANTHER" id="PTHR43124">
    <property type="entry name" value="PURINE EFFLUX PUMP PBUE"/>
    <property type="match status" value="1"/>
</dbReference>
<dbReference type="GO" id="GO:0005886">
    <property type="term" value="C:plasma membrane"/>
    <property type="evidence" value="ECO:0007669"/>
    <property type="project" value="UniProtKB-SubCell"/>
</dbReference>
<dbReference type="InterPro" id="IPR020846">
    <property type="entry name" value="MFS_dom"/>
</dbReference>
<keyword evidence="5 6" id="KW-0472">Membrane</keyword>
<feature type="transmembrane region" description="Helical" evidence="6">
    <location>
        <begin position="176"/>
        <end position="196"/>
    </location>
</feature>
<feature type="transmembrane region" description="Helical" evidence="6">
    <location>
        <begin position="91"/>
        <end position="116"/>
    </location>
</feature>
<evidence type="ECO:0000256" key="2">
    <source>
        <dbReference type="ARBA" id="ARBA00022475"/>
    </source>
</evidence>
<keyword evidence="9" id="KW-1185">Reference proteome</keyword>
<keyword evidence="2" id="KW-1003">Cell membrane</keyword>
<feature type="transmembrane region" description="Helical" evidence="6">
    <location>
        <begin position="284"/>
        <end position="302"/>
    </location>
</feature>
<feature type="transmembrane region" description="Helical" evidence="6">
    <location>
        <begin position="308"/>
        <end position="337"/>
    </location>
</feature>
<feature type="transmembrane region" description="Helical" evidence="6">
    <location>
        <begin position="147"/>
        <end position="170"/>
    </location>
</feature>
<evidence type="ECO:0000256" key="4">
    <source>
        <dbReference type="ARBA" id="ARBA00022989"/>
    </source>
</evidence>
<protein>
    <submittedName>
        <fullName evidence="8">MFS transporter</fullName>
    </submittedName>
</protein>
<name>A0A5R8YMV5_9ACTN</name>
<reference evidence="8" key="1">
    <citation type="submission" date="2019-05" db="EMBL/GenBank/DDBJ databases">
        <title>Isolation, diversity and antifungal activity of Actinobacteria from wheat.</title>
        <authorList>
            <person name="Yu B."/>
        </authorList>
    </citation>
    <scope>NUCLEOTIDE SEQUENCE [LARGE SCALE GENOMIC DNA]</scope>
    <source>
        <strain evidence="8">NEAU-HEGS1-5</strain>
    </source>
</reference>
<dbReference type="Proteomes" id="UP000309033">
    <property type="component" value="Unassembled WGS sequence"/>
</dbReference>
<feature type="transmembrane region" description="Helical" evidence="6">
    <location>
        <begin position="60"/>
        <end position="82"/>
    </location>
</feature>
<feature type="transmembrane region" description="Helical" evidence="6">
    <location>
        <begin position="21"/>
        <end position="40"/>
    </location>
</feature>
<evidence type="ECO:0000256" key="5">
    <source>
        <dbReference type="ARBA" id="ARBA00023136"/>
    </source>
</evidence>
<feature type="transmembrane region" description="Helical" evidence="6">
    <location>
        <begin position="349"/>
        <end position="368"/>
    </location>
</feature>
<feature type="domain" description="Major facilitator superfamily (MFS) profile" evidence="7">
    <location>
        <begin position="24"/>
        <end position="399"/>
    </location>
</feature>
<keyword evidence="4 6" id="KW-1133">Transmembrane helix</keyword>
<dbReference type="PROSITE" id="PS50850">
    <property type="entry name" value="MFS"/>
    <property type="match status" value="1"/>
</dbReference>
<dbReference type="InterPro" id="IPR011701">
    <property type="entry name" value="MFS"/>
</dbReference>
<evidence type="ECO:0000256" key="1">
    <source>
        <dbReference type="ARBA" id="ARBA00004651"/>
    </source>
</evidence>
<organism evidence="8 9">
    <name type="scientific">Microbispora triticiradicis</name>
    <dbReference type="NCBI Taxonomy" id="2200763"/>
    <lineage>
        <taxon>Bacteria</taxon>
        <taxon>Bacillati</taxon>
        <taxon>Actinomycetota</taxon>
        <taxon>Actinomycetes</taxon>
        <taxon>Streptosporangiales</taxon>
        <taxon>Streptosporangiaceae</taxon>
        <taxon>Microbispora</taxon>
    </lineage>
</organism>
<comment type="subcellular location">
    <subcellularLocation>
        <location evidence="1">Cell membrane</location>
        <topology evidence="1">Multi-pass membrane protein</topology>
    </subcellularLocation>
</comment>
<feature type="transmembrane region" description="Helical" evidence="6">
    <location>
        <begin position="217"/>
        <end position="241"/>
    </location>
</feature>
<comment type="caution">
    <text evidence="8">The sequence shown here is derived from an EMBL/GenBank/DDBJ whole genome shotgun (WGS) entry which is preliminary data.</text>
</comment>
<dbReference type="InterPro" id="IPR036259">
    <property type="entry name" value="MFS_trans_sf"/>
</dbReference>
<evidence type="ECO:0000256" key="6">
    <source>
        <dbReference type="SAM" id="Phobius"/>
    </source>
</evidence>
<accession>A0A5R8YMV5</accession>
<dbReference type="AlphaFoldDB" id="A0A5R8YMV5"/>
<proteinExistence type="predicted"/>
<dbReference type="EMBL" id="VANP01000012">
    <property type="protein sequence ID" value="TLP54809.1"/>
    <property type="molecule type" value="Genomic_DNA"/>
</dbReference>
<feature type="transmembrane region" description="Helical" evidence="6">
    <location>
        <begin position="122"/>
        <end position="140"/>
    </location>
</feature>
<dbReference type="SUPFAM" id="SSF103473">
    <property type="entry name" value="MFS general substrate transporter"/>
    <property type="match status" value="1"/>
</dbReference>
<evidence type="ECO:0000259" key="7">
    <source>
        <dbReference type="PROSITE" id="PS50850"/>
    </source>
</evidence>
<evidence type="ECO:0000256" key="3">
    <source>
        <dbReference type="ARBA" id="ARBA00022692"/>
    </source>
</evidence>
<evidence type="ECO:0000313" key="9">
    <source>
        <dbReference type="Proteomes" id="UP000309033"/>
    </source>
</evidence>
<dbReference type="InterPro" id="IPR050189">
    <property type="entry name" value="MFS_Efflux_Transporters"/>
</dbReference>
<feature type="transmembrane region" description="Helical" evidence="6">
    <location>
        <begin position="253"/>
        <end position="277"/>
    </location>
</feature>
<keyword evidence="3 6" id="KW-0812">Transmembrane</keyword>
<dbReference type="Gene3D" id="1.20.1250.20">
    <property type="entry name" value="MFS general substrate transporter like domains"/>
    <property type="match status" value="1"/>
</dbReference>
<feature type="transmembrane region" description="Helical" evidence="6">
    <location>
        <begin position="374"/>
        <end position="395"/>
    </location>
</feature>
<dbReference type="Pfam" id="PF07690">
    <property type="entry name" value="MFS_1"/>
    <property type="match status" value="1"/>
</dbReference>
<dbReference type="GO" id="GO:0022857">
    <property type="term" value="F:transmembrane transporter activity"/>
    <property type="evidence" value="ECO:0007669"/>
    <property type="project" value="InterPro"/>
</dbReference>